<gene>
    <name evidence="4" type="primary">yfhF</name>
    <name evidence="4" type="ordered locus">Bsph_0307</name>
</gene>
<dbReference type="InterPro" id="IPR036291">
    <property type="entry name" value="NAD(P)-bd_dom_sf"/>
</dbReference>
<organism evidence="4 5">
    <name type="scientific">Lysinibacillus sphaericus (strain C3-41)</name>
    <dbReference type="NCBI Taxonomy" id="444177"/>
    <lineage>
        <taxon>Bacteria</taxon>
        <taxon>Bacillati</taxon>
        <taxon>Bacillota</taxon>
        <taxon>Bacilli</taxon>
        <taxon>Bacillales</taxon>
        <taxon>Bacillaceae</taxon>
        <taxon>Lysinibacillus</taxon>
    </lineage>
</organism>
<dbReference type="InterPro" id="IPR001509">
    <property type="entry name" value="Epimerase_deHydtase"/>
</dbReference>
<evidence type="ECO:0000256" key="1">
    <source>
        <dbReference type="ARBA" id="ARBA00009353"/>
    </source>
</evidence>
<dbReference type="Gene3D" id="3.40.50.720">
    <property type="entry name" value="NAD(P)-binding Rossmann-like Domain"/>
    <property type="match status" value="1"/>
</dbReference>
<dbReference type="EMBL" id="CP000817">
    <property type="protein sequence ID" value="ACA37936.1"/>
    <property type="molecule type" value="Genomic_DNA"/>
</dbReference>
<name>B1HUQ6_LYSSC</name>
<evidence type="ECO:0000313" key="5">
    <source>
        <dbReference type="Proteomes" id="UP000002164"/>
    </source>
</evidence>
<dbReference type="PANTHER" id="PTHR11092:SF0">
    <property type="entry name" value="EPIMERASE FAMILY PROTEIN SDR39U1"/>
    <property type="match status" value="1"/>
</dbReference>
<dbReference type="InterPro" id="IPR010099">
    <property type="entry name" value="SDR39U1"/>
</dbReference>
<evidence type="ECO:0000259" key="3">
    <source>
        <dbReference type="Pfam" id="PF08338"/>
    </source>
</evidence>
<dbReference type="Proteomes" id="UP000002164">
    <property type="component" value="Chromosome"/>
</dbReference>
<feature type="domain" description="DUF1731" evidence="3">
    <location>
        <begin position="267"/>
        <end position="313"/>
    </location>
</feature>
<dbReference type="AlphaFoldDB" id="B1HUQ6"/>
<dbReference type="KEGG" id="lsp:Bsph_0307"/>
<feature type="domain" description="NAD-dependent epimerase/dehydratase" evidence="2">
    <location>
        <begin position="19"/>
        <end position="239"/>
    </location>
</feature>
<dbReference type="InterPro" id="IPR013549">
    <property type="entry name" value="DUF1731"/>
</dbReference>
<evidence type="ECO:0000313" key="4">
    <source>
        <dbReference type="EMBL" id="ACA37936.1"/>
    </source>
</evidence>
<dbReference type="HOGENOM" id="CLU_047373_0_3_9"/>
<evidence type="ECO:0000259" key="2">
    <source>
        <dbReference type="Pfam" id="PF01370"/>
    </source>
</evidence>
<dbReference type="SUPFAM" id="SSF51735">
    <property type="entry name" value="NAD(P)-binding Rossmann-fold domains"/>
    <property type="match status" value="1"/>
</dbReference>
<reference evidence="4 5" key="1">
    <citation type="journal article" date="2008" name="J. Bacteriol.">
        <title>Complete genome sequence of the mosquitocidal bacterium Bacillus sphaericus C3-41 and comparison with those of closely related Bacillus species.</title>
        <authorList>
            <person name="Hu X."/>
            <person name="Fan W."/>
            <person name="Han B."/>
            <person name="Liu H."/>
            <person name="Zheng D."/>
            <person name="Li Q."/>
            <person name="Dong W."/>
            <person name="Yan J."/>
            <person name="Gao M."/>
            <person name="Berry C."/>
            <person name="Yuan Z."/>
        </authorList>
    </citation>
    <scope>NUCLEOTIDE SEQUENCE [LARGE SCALE GENOMIC DNA]</scope>
    <source>
        <strain evidence="4 5">C3-41</strain>
    </source>
</reference>
<dbReference type="PANTHER" id="PTHR11092">
    <property type="entry name" value="SUGAR NUCLEOTIDE EPIMERASE RELATED"/>
    <property type="match status" value="1"/>
</dbReference>
<dbReference type="Pfam" id="PF01370">
    <property type="entry name" value="Epimerase"/>
    <property type="match status" value="1"/>
</dbReference>
<dbReference type="Pfam" id="PF08338">
    <property type="entry name" value="DUF1731"/>
    <property type="match status" value="1"/>
</dbReference>
<comment type="similarity">
    <text evidence="1">Belongs to the NAD(P)-dependent epimerase/dehydratase family. SDR39U1 subfamily.</text>
</comment>
<protein>
    <submittedName>
        <fullName evidence="4">UPF0105 protein</fullName>
    </submittedName>
</protein>
<dbReference type="NCBIfam" id="TIGR01777">
    <property type="entry name" value="yfcH"/>
    <property type="match status" value="1"/>
</dbReference>
<sequence length="318" mass="35825">MIKLLVKYIFEKGVLLMKIVIAGGTGFVGKAFIKLAQENGHSIFVLTRSPSSEKNGIQYVQWLQDESLPIEALEGADAFVNLAGVSLNNGRWTKKQKKDIYWSRMHATLEIVRIIEKLRKKPKVLVNASAVGFYPHSTEVIYNENFSDAATNFLGSTVDDWERHAKRAEHLGIRVALARFGVILGRKSGALPPMLLPYQMHIGGTIGSGKQWLSWVHIEDVARALYFAILHEEIHGPFNVTAPHATRMKEFGQTIAMVMNRRHWMPVPSFAIRFALGEQSTLVLEGQHVQPALLEKHHFTFKFPHLTEALEDLLIAQN</sequence>
<accession>B1HUQ6</accession>
<dbReference type="EnsemblBacteria" id="ACA37936">
    <property type="protein sequence ID" value="ACA37936"/>
    <property type="gene ID" value="Bsph_0307"/>
</dbReference>
<dbReference type="CDD" id="cd05242">
    <property type="entry name" value="SDR_a8"/>
    <property type="match status" value="1"/>
</dbReference>
<proteinExistence type="inferred from homology"/>